<dbReference type="AlphaFoldDB" id="A0A316A415"/>
<accession>A0A316A415</accession>
<reference evidence="2 3" key="1">
    <citation type="submission" date="2018-03" db="EMBL/GenBank/DDBJ databases">
        <title>Genomic Encyclopedia of Archaeal and Bacterial Type Strains, Phase II (KMG-II): from individual species to whole genera.</title>
        <authorList>
            <person name="Goeker M."/>
        </authorList>
    </citation>
    <scope>NUCLEOTIDE SEQUENCE [LARGE SCALE GENOMIC DNA]</scope>
    <source>
        <strain evidence="2 3">DSM 44889</strain>
    </source>
</reference>
<name>A0A316A415_9ACTN</name>
<proteinExistence type="predicted"/>
<dbReference type="Proteomes" id="UP000245469">
    <property type="component" value="Unassembled WGS sequence"/>
</dbReference>
<dbReference type="Gene3D" id="1.10.10.60">
    <property type="entry name" value="Homeodomain-like"/>
    <property type="match status" value="1"/>
</dbReference>
<dbReference type="InterPro" id="IPR018060">
    <property type="entry name" value="HTH_AraC"/>
</dbReference>
<comment type="caution">
    <text evidence="2">The sequence shown here is derived from an EMBL/GenBank/DDBJ whole genome shotgun (WGS) entry which is preliminary data.</text>
</comment>
<dbReference type="GO" id="GO:0043565">
    <property type="term" value="F:sequence-specific DNA binding"/>
    <property type="evidence" value="ECO:0007669"/>
    <property type="project" value="InterPro"/>
</dbReference>
<dbReference type="PROSITE" id="PS01124">
    <property type="entry name" value="HTH_ARAC_FAMILY_2"/>
    <property type="match status" value="1"/>
</dbReference>
<keyword evidence="3" id="KW-1185">Reference proteome</keyword>
<gene>
    <name evidence="2" type="ORF">BXY45_1182</name>
</gene>
<protein>
    <submittedName>
        <fullName evidence="2">Helix-turn-helix protein</fullName>
    </submittedName>
</protein>
<sequence length="81" mass="8502">MVLDPGEPHLSRILSQTGTGPAWAVLDRRLEVAHRLLRGPGRPAVSAVAARCRSVSTSHPSPVFRECYGVPPAEACSVGGS</sequence>
<feature type="domain" description="HTH araC/xylS-type" evidence="1">
    <location>
        <begin position="15"/>
        <end position="78"/>
    </location>
</feature>
<evidence type="ECO:0000259" key="1">
    <source>
        <dbReference type="PROSITE" id="PS01124"/>
    </source>
</evidence>
<dbReference type="GO" id="GO:0003700">
    <property type="term" value="F:DNA-binding transcription factor activity"/>
    <property type="evidence" value="ECO:0007669"/>
    <property type="project" value="InterPro"/>
</dbReference>
<organism evidence="2 3">
    <name type="scientific">Quadrisphaera granulorum</name>
    <dbReference type="NCBI Taxonomy" id="317664"/>
    <lineage>
        <taxon>Bacteria</taxon>
        <taxon>Bacillati</taxon>
        <taxon>Actinomycetota</taxon>
        <taxon>Actinomycetes</taxon>
        <taxon>Kineosporiales</taxon>
        <taxon>Kineosporiaceae</taxon>
        <taxon>Quadrisphaera</taxon>
    </lineage>
</organism>
<dbReference type="EMBL" id="QGDQ01000018">
    <property type="protein sequence ID" value="PWJ52631.1"/>
    <property type="molecule type" value="Genomic_DNA"/>
</dbReference>
<evidence type="ECO:0000313" key="3">
    <source>
        <dbReference type="Proteomes" id="UP000245469"/>
    </source>
</evidence>
<evidence type="ECO:0000313" key="2">
    <source>
        <dbReference type="EMBL" id="PWJ52631.1"/>
    </source>
</evidence>